<keyword evidence="1" id="KW-0472">Membrane</keyword>
<dbReference type="Pfam" id="PF10756">
    <property type="entry name" value="bPH_6"/>
    <property type="match status" value="1"/>
</dbReference>
<sequence length="194" mass="20697">MNSDESVTTYRSKPALFTGVVMVAVGLWLIVDSALRGTGGDTVTIIGSVLAAGALVVALTIRAAMYAGPDKLLIRNPFRTVEIPWGAVQEVKAEYSLEVRADDRSFHIWAVPVSLRERKRAIRANSRSLGEDPYGSSRINEPVAATADHAVADIRGMAEQFAKTSTGPVRAVWCWPVFAAIAVGAGMVVLGTTL</sequence>
<dbReference type="RefSeq" id="WP_235054403.1">
    <property type="nucleotide sequence ID" value="NZ_JAKFHA010000013.1"/>
</dbReference>
<keyword evidence="1" id="KW-1133">Transmembrane helix</keyword>
<dbReference type="Proteomes" id="UP001165378">
    <property type="component" value="Unassembled WGS sequence"/>
</dbReference>
<evidence type="ECO:0000313" key="3">
    <source>
        <dbReference type="EMBL" id="MCF2529804.1"/>
    </source>
</evidence>
<dbReference type="EMBL" id="JAKFHA010000013">
    <property type="protein sequence ID" value="MCF2529804.1"/>
    <property type="molecule type" value="Genomic_DNA"/>
</dbReference>
<gene>
    <name evidence="3" type="ORF">LZ495_21635</name>
</gene>
<name>A0AA41Q1G5_9ACTN</name>
<evidence type="ECO:0000256" key="1">
    <source>
        <dbReference type="SAM" id="Phobius"/>
    </source>
</evidence>
<feature type="transmembrane region" description="Helical" evidence="1">
    <location>
        <begin position="43"/>
        <end position="65"/>
    </location>
</feature>
<keyword evidence="1" id="KW-0812">Transmembrane</keyword>
<dbReference type="InterPro" id="IPR019692">
    <property type="entry name" value="CFP-6_PH"/>
</dbReference>
<feature type="domain" description="Low molecular weight protein antigen 6 PH" evidence="2">
    <location>
        <begin position="62"/>
        <end position="118"/>
    </location>
</feature>
<feature type="transmembrane region" description="Helical" evidence="1">
    <location>
        <begin position="172"/>
        <end position="191"/>
    </location>
</feature>
<proteinExistence type="predicted"/>
<protein>
    <submittedName>
        <fullName evidence="3">PH domain-containing protein</fullName>
    </submittedName>
</protein>
<reference evidence="3" key="1">
    <citation type="submission" date="2022-01" db="EMBL/GenBank/DDBJ databases">
        <title>Genome-Based Taxonomic Classification of the Phylum Actinobacteria.</title>
        <authorList>
            <person name="Gao Y."/>
        </authorList>
    </citation>
    <scope>NUCLEOTIDE SEQUENCE</scope>
    <source>
        <strain evidence="3">KLBMP 8922</strain>
    </source>
</reference>
<evidence type="ECO:0000259" key="2">
    <source>
        <dbReference type="Pfam" id="PF10756"/>
    </source>
</evidence>
<keyword evidence="4" id="KW-1185">Reference proteome</keyword>
<accession>A0AA41Q1G5</accession>
<evidence type="ECO:0000313" key="4">
    <source>
        <dbReference type="Proteomes" id="UP001165378"/>
    </source>
</evidence>
<dbReference type="AlphaFoldDB" id="A0AA41Q1G5"/>
<feature type="transmembrane region" description="Helical" evidence="1">
    <location>
        <begin position="12"/>
        <end position="31"/>
    </location>
</feature>
<organism evidence="3 4">
    <name type="scientific">Yinghuangia soli</name>
    <dbReference type="NCBI Taxonomy" id="2908204"/>
    <lineage>
        <taxon>Bacteria</taxon>
        <taxon>Bacillati</taxon>
        <taxon>Actinomycetota</taxon>
        <taxon>Actinomycetes</taxon>
        <taxon>Kitasatosporales</taxon>
        <taxon>Streptomycetaceae</taxon>
        <taxon>Yinghuangia</taxon>
    </lineage>
</organism>
<comment type="caution">
    <text evidence="3">The sequence shown here is derived from an EMBL/GenBank/DDBJ whole genome shotgun (WGS) entry which is preliminary data.</text>
</comment>